<evidence type="ECO:0000313" key="4">
    <source>
        <dbReference type="EMBL" id="KAI7789591.1"/>
    </source>
</evidence>
<keyword evidence="2" id="KW-0732">Signal</keyword>
<name>A0A9W7T3V5_TRIRA</name>
<evidence type="ECO:0000256" key="1">
    <source>
        <dbReference type="SAM" id="Phobius"/>
    </source>
</evidence>
<feature type="domain" description="Ig-like" evidence="3">
    <location>
        <begin position="129"/>
        <end position="216"/>
    </location>
</feature>
<evidence type="ECO:0000313" key="5">
    <source>
        <dbReference type="Proteomes" id="UP001059041"/>
    </source>
</evidence>
<dbReference type="Gene3D" id="2.60.40.10">
    <property type="entry name" value="Immunoglobulins"/>
    <property type="match status" value="2"/>
</dbReference>
<feature type="transmembrane region" description="Helical" evidence="1">
    <location>
        <begin position="234"/>
        <end position="256"/>
    </location>
</feature>
<proteinExistence type="predicted"/>
<feature type="chain" id="PRO_5040863606" evidence="2">
    <location>
        <begin position="23"/>
        <end position="275"/>
    </location>
</feature>
<dbReference type="InterPro" id="IPR013106">
    <property type="entry name" value="Ig_V-set"/>
</dbReference>
<dbReference type="Pfam" id="PF07686">
    <property type="entry name" value="V-set"/>
    <property type="match status" value="1"/>
</dbReference>
<dbReference type="SUPFAM" id="SSF48726">
    <property type="entry name" value="Immunoglobulin"/>
    <property type="match status" value="2"/>
</dbReference>
<evidence type="ECO:0000259" key="3">
    <source>
        <dbReference type="PROSITE" id="PS50835"/>
    </source>
</evidence>
<accession>A0A9W7T3V5</accession>
<dbReference type="InterPro" id="IPR013783">
    <property type="entry name" value="Ig-like_fold"/>
</dbReference>
<gene>
    <name evidence="4" type="ORF">IRJ41_012830</name>
</gene>
<dbReference type="PROSITE" id="PS50835">
    <property type="entry name" value="IG_LIKE"/>
    <property type="match status" value="1"/>
</dbReference>
<dbReference type="InterPro" id="IPR003599">
    <property type="entry name" value="Ig_sub"/>
</dbReference>
<dbReference type="InterPro" id="IPR007110">
    <property type="entry name" value="Ig-like_dom"/>
</dbReference>
<keyword evidence="5" id="KW-1185">Reference proteome</keyword>
<protein>
    <submittedName>
        <fullName evidence="4">SLAM family member 9-like</fullName>
    </submittedName>
</protein>
<sequence>MFHVILFCWCWWSLMAVFGSESVSVTEGGSVTLHMNITEQQRKDGISWKFGPTDNKSLIAEIKDGNNAIKLYAYRPDGRFRDRLKLDQTGSLTITNTRITHSGLYQITTSNHEELLNKIFNITVYTRLPVPVISRDSSQCSSSSVSNCSVLCSVMNVSHDVSLSWYNESRVHSSISVSDLNIRLSLPLEVEYQDTNTYRCVINNPISNHTQHLHITHVCQPCAESFCCCGFTEAVIRLVVSALVGVATVAVLVYDVRSRRDEQKKKRSDIQLNDQ</sequence>
<organism evidence="4 5">
    <name type="scientific">Triplophysa rosa</name>
    <name type="common">Cave loach</name>
    <dbReference type="NCBI Taxonomy" id="992332"/>
    <lineage>
        <taxon>Eukaryota</taxon>
        <taxon>Metazoa</taxon>
        <taxon>Chordata</taxon>
        <taxon>Craniata</taxon>
        <taxon>Vertebrata</taxon>
        <taxon>Euteleostomi</taxon>
        <taxon>Actinopterygii</taxon>
        <taxon>Neopterygii</taxon>
        <taxon>Teleostei</taxon>
        <taxon>Ostariophysi</taxon>
        <taxon>Cypriniformes</taxon>
        <taxon>Nemacheilidae</taxon>
        <taxon>Triplophysa</taxon>
    </lineage>
</organism>
<feature type="signal peptide" evidence="2">
    <location>
        <begin position="1"/>
        <end position="22"/>
    </location>
</feature>
<evidence type="ECO:0000256" key="2">
    <source>
        <dbReference type="SAM" id="SignalP"/>
    </source>
</evidence>
<keyword evidence="1" id="KW-1133">Transmembrane helix</keyword>
<dbReference type="PANTHER" id="PTHR21063:SF4">
    <property type="entry name" value="CD48 ANTIGEN-RELATED"/>
    <property type="match status" value="1"/>
</dbReference>
<dbReference type="SMART" id="SM00409">
    <property type="entry name" value="IG"/>
    <property type="match status" value="1"/>
</dbReference>
<dbReference type="Proteomes" id="UP001059041">
    <property type="component" value="Unassembled WGS sequence"/>
</dbReference>
<dbReference type="InterPro" id="IPR036179">
    <property type="entry name" value="Ig-like_dom_sf"/>
</dbReference>
<dbReference type="AlphaFoldDB" id="A0A9W7T3V5"/>
<reference evidence="4" key="1">
    <citation type="submission" date="2021-02" db="EMBL/GenBank/DDBJ databases">
        <title>Comparative genomics reveals that relaxation of natural selection precedes convergent phenotypic evolution of cavefish.</title>
        <authorList>
            <person name="Peng Z."/>
        </authorList>
    </citation>
    <scope>NUCLEOTIDE SEQUENCE</scope>
    <source>
        <tissue evidence="4">Muscle</tissue>
    </source>
</reference>
<keyword evidence="1" id="KW-0472">Membrane</keyword>
<keyword evidence="1" id="KW-0812">Transmembrane</keyword>
<dbReference type="PANTHER" id="PTHR21063">
    <property type="entry name" value="LFA-3"/>
    <property type="match status" value="1"/>
</dbReference>
<comment type="caution">
    <text evidence="4">The sequence shown here is derived from an EMBL/GenBank/DDBJ whole genome shotgun (WGS) entry which is preliminary data.</text>
</comment>
<dbReference type="EMBL" id="JAFHDT010000423">
    <property type="protein sequence ID" value="KAI7789591.1"/>
    <property type="molecule type" value="Genomic_DNA"/>
</dbReference>